<dbReference type="EMBL" id="FQTT01000001">
    <property type="protein sequence ID" value="SHE23898.1"/>
    <property type="molecule type" value="Genomic_DNA"/>
</dbReference>
<gene>
    <name evidence="2" type="ORF">ACGLYG10_0096</name>
</gene>
<keyword evidence="3" id="KW-1185">Reference proteome</keyword>
<dbReference type="AlphaFoldDB" id="A0A1M4RV91"/>
<dbReference type="InterPro" id="IPR017946">
    <property type="entry name" value="PLC-like_Pdiesterase_TIM-brl"/>
</dbReference>
<dbReference type="InterPro" id="IPR030395">
    <property type="entry name" value="GP_PDE_dom"/>
</dbReference>
<feature type="domain" description="GP-PDE" evidence="1">
    <location>
        <begin position="7"/>
        <end position="246"/>
    </location>
</feature>
<reference evidence="3" key="1">
    <citation type="submission" date="2016-09" db="EMBL/GenBank/DDBJ databases">
        <authorList>
            <person name="Strepis N."/>
        </authorList>
    </citation>
    <scope>NUCLEOTIDE SEQUENCE [LARGE SCALE GENOMIC DNA]</scope>
</reference>
<dbReference type="Gene3D" id="3.20.20.190">
    <property type="entry name" value="Phosphatidylinositol (PI) phosphodiesterase"/>
    <property type="match status" value="1"/>
</dbReference>
<accession>A0A1M4RV91</accession>
<dbReference type="Proteomes" id="UP000184291">
    <property type="component" value="Unassembled WGS sequence"/>
</dbReference>
<dbReference type="Pfam" id="PF03009">
    <property type="entry name" value="GDPD"/>
    <property type="match status" value="1"/>
</dbReference>
<protein>
    <recommendedName>
        <fullName evidence="1">GP-PDE domain-containing protein</fullName>
    </recommendedName>
</protein>
<evidence type="ECO:0000313" key="3">
    <source>
        <dbReference type="Proteomes" id="UP000184291"/>
    </source>
</evidence>
<evidence type="ECO:0000259" key="1">
    <source>
        <dbReference type="PROSITE" id="PS51704"/>
    </source>
</evidence>
<dbReference type="PANTHER" id="PTHR46211">
    <property type="entry name" value="GLYCEROPHOSPHORYL DIESTER PHOSPHODIESTERASE"/>
    <property type="match status" value="1"/>
</dbReference>
<proteinExistence type="predicted"/>
<dbReference type="GO" id="GO:0006629">
    <property type="term" value="P:lipid metabolic process"/>
    <property type="evidence" value="ECO:0007669"/>
    <property type="project" value="InterPro"/>
</dbReference>
<dbReference type="RefSeq" id="WP_073327045.1">
    <property type="nucleotide sequence ID" value="NZ_FQTT01000001.1"/>
</dbReference>
<dbReference type="STRING" id="1892869.ACGLYG10_0096"/>
<evidence type="ECO:0000313" key="2">
    <source>
        <dbReference type="EMBL" id="SHE23898.1"/>
    </source>
</evidence>
<name>A0A1M4RV91_9ACTO</name>
<dbReference type="CDD" id="cd08561">
    <property type="entry name" value="GDPD_cytoplasmic_ScUgpQ2_like"/>
    <property type="match status" value="1"/>
</dbReference>
<dbReference type="GO" id="GO:0008081">
    <property type="term" value="F:phosphoric diester hydrolase activity"/>
    <property type="evidence" value="ECO:0007669"/>
    <property type="project" value="InterPro"/>
</dbReference>
<dbReference type="PANTHER" id="PTHR46211:SF14">
    <property type="entry name" value="GLYCEROPHOSPHODIESTER PHOSPHODIESTERASE"/>
    <property type="match status" value="1"/>
</dbReference>
<dbReference type="OrthoDB" id="5241788at2"/>
<sequence>MSPTRRCAVVAHRGGGGEVAENTWSAVEHVAALGLTWMETDLRATADGVVVLSHDADLARTAGDPRRIAELTWEELAAVDAGDGRPFVRLDQALTAHPGISFNIDLKDSAVLQPALRAVRAADALGRVRFASFSARRLAVLRRQEPRATTSLGVGDVARLMVRSQAALPVRRGRRTGSNEQVDAVQVPISFHRIPVVTPRFISQAHAFGMEVHVWTVDDPEQMRALANSGVDAVITDRPTLALDVLG</sequence>
<dbReference type="SUPFAM" id="SSF51695">
    <property type="entry name" value="PLC-like phosphodiesterases"/>
    <property type="match status" value="1"/>
</dbReference>
<dbReference type="PROSITE" id="PS51704">
    <property type="entry name" value="GP_PDE"/>
    <property type="match status" value="1"/>
</dbReference>
<organism evidence="2 3">
    <name type="scientific">Actinomyces glycerinitolerans</name>
    <dbReference type="NCBI Taxonomy" id="1892869"/>
    <lineage>
        <taxon>Bacteria</taxon>
        <taxon>Bacillati</taxon>
        <taxon>Actinomycetota</taxon>
        <taxon>Actinomycetes</taxon>
        <taxon>Actinomycetales</taxon>
        <taxon>Actinomycetaceae</taxon>
        <taxon>Actinomyces</taxon>
    </lineage>
</organism>